<keyword evidence="1" id="KW-0805">Transcription regulation</keyword>
<dbReference type="PROSITE" id="PS50932">
    <property type="entry name" value="HTH_LACI_2"/>
    <property type="match status" value="1"/>
</dbReference>
<comment type="caution">
    <text evidence="5">The sequence shown here is derived from an EMBL/GenBank/DDBJ whole genome shotgun (WGS) entry which is preliminary data.</text>
</comment>
<keyword evidence="6" id="KW-1185">Reference proteome</keyword>
<proteinExistence type="predicted"/>
<evidence type="ECO:0000256" key="2">
    <source>
        <dbReference type="ARBA" id="ARBA00023125"/>
    </source>
</evidence>
<dbReference type="InterPro" id="IPR028082">
    <property type="entry name" value="Peripla_BP_I"/>
</dbReference>
<dbReference type="CDD" id="cd01392">
    <property type="entry name" value="HTH_LacI"/>
    <property type="match status" value="1"/>
</dbReference>
<evidence type="ECO:0000313" key="5">
    <source>
        <dbReference type="EMBL" id="MFC0320631.1"/>
    </source>
</evidence>
<dbReference type="EMBL" id="JBHLWO010000002">
    <property type="protein sequence ID" value="MFC0320631.1"/>
    <property type="molecule type" value="Genomic_DNA"/>
</dbReference>
<dbReference type="PANTHER" id="PTHR30146">
    <property type="entry name" value="LACI-RELATED TRANSCRIPTIONAL REPRESSOR"/>
    <property type="match status" value="1"/>
</dbReference>
<dbReference type="Pfam" id="PF13377">
    <property type="entry name" value="Peripla_BP_3"/>
    <property type="match status" value="1"/>
</dbReference>
<reference evidence="5 6" key="1">
    <citation type="submission" date="2024-09" db="EMBL/GenBank/DDBJ databases">
        <authorList>
            <person name="Sun Q."/>
            <person name="Mori K."/>
        </authorList>
    </citation>
    <scope>NUCLEOTIDE SEQUENCE [LARGE SCALE GENOMIC DNA]</scope>
    <source>
        <strain evidence="5 6">CCM 7765</strain>
    </source>
</reference>
<dbReference type="InterPro" id="IPR046335">
    <property type="entry name" value="LacI/GalR-like_sensor"/>
</dbReference>
<dbReference type="RefSeq" id="WP_130856695.1">
    <property type="nucleotide sequence ID" value="NZ_JBHLWO010000002.1"/>
</dbReference>
<accession>A0ABV6HP29</accession>
<dbReference type="InterPro" id="IPR010982">
    <property type="entry name" value="Lambda_DNA-bd_dom_sf"/>
</dbReference>
<organism evidence="5 6">
    <name type="scientific">Olivibacter oleidegradans</name>
    <dbReference type="NCBI Taxonomy" id="760123"/>
    <lineage>
        <taxon>Bacteria</taxon>
        <taxon>Pseudomonadati</taxon>
        <taxon>Bacteroidota</taxon>
        <taxon>Sphingobacteriia</taxon>
        <taxon>Sphingobacteriales</taxon>
        <taxon>Sphingobacteriaceae</taxon>
        <taxon>Olivibacter</taxon>
    </lineage>
</organism>
<keyword evidence="3" id="KW-0804">Transcription</keyword>
<name>A0ABV6HP29_9SPHI</name>
<dbReference type="SUPFAM" id="SSF47413">
    <property type="entry name" value="lambda repressor-like DNA-binding domains"/>
    <property type="match status" value="1"/>
</dbReference>
<dbReference type="Pfam" id="PF00356">
    <property type="entry name" value="LacI"/>
    <property type="match status" value="1"/>
</dbReference>
<dbReference type="Gene3D" id="3.40.50.2300">
    <property type="match status" value="2"/>
</dbReference>
<keyword evidence="2 5" id="KW-0238">DNA-binding</keyword>
<dbReference type="InterPro" id="IPR000843">
    <property type="entry name" value="HTH_LacI"/>
</dbReference>
<evidence type="ECO:0000256" key="1">
    <source>
        <dbReference type="ARBA" id="ARBA00023015"/>
    </source>
</evidence>
<gene>
    <name evidence="5" type="ORF">ACFFI0_20065</name>
</gene>
<evidence type="ECO:0000259" key="4">
    <source>
        <dbReference type="PROSITE" id="PS50932"/>
    </source>
</evidence>
<dbReference type="Gene3D" id="1.10.260.40">
    <property type="entry name" value="lambda repressor-like DNA-binding domains"/>
    <property type="match status" value="1"/>
</dbReference>
<evidence type="ECO:0000313" key="6">
    <source>
        <dbReference type="Proteomes" id="UP001589774"/>
    </source>
</evidence>
<dbReference type="Proteomes" id="UP001589774">
    <property type="component" value="Unassembled WGS sequence"/>
</dbReference>
<dbReference type="SUPFAM" id="SSF53822">
    <property type="entry name" value="Periplasmic binding protein-like I"/>
    <property type="match status" value="1"/>
</dbReference>
<evidence type="ECO:0000256" key="3">
    <source>
        <dbReference type="ARBA" id="ARBA00023163"/>
    </source>
</evidence>
<protein>
    <submittedName>
        <fullName evidence="5">LacI family DNA-binding transcriptional regulator</fullName>
    </submittedName>
</protein>
<dbReference type="GO" id="GO:0003677">
    <property type="term" value="F:DNA binding"/>
    <property type="evidence" value="ECO:0007669"/>
    <property type="project" value="UniProtKB-KW"/>
</dbReference>
<feature type="domain" description="HTH lacI-type" evidence="4">
    <location>
        <begin position="6"/>
        <end position="63"/>
    </location>
</feature>
<dbReference type="PANTHER" id="PTHR30146:SF109">
    <property type="entry name" value="HTH-TYPE TRANSCRIPTIONAL REGULATOR GALS"/>
    <property type="match status" value="1"/>
</dbReference>
<dbReference type="SMART" id="SM00354">
    <property type="entry name" value="HTH_LACI"/>
    <property type="match status" value="1"/>
</dbReference>
<sequence>MAEKKPSINDIAKHLKVAKSTVSFIINGKAEAHRISKEQEQRVLNYVKEIGFKPNYMAQSLATGRSNSIGLIVENIGDSFFGPIALMIEKQAKKSGYRIIYSSTLGDTQAALSVLDLFRDTKVDGFIVAPPLHIEEQIKTIIDDGVPVVIFDRMLEGVETDYVGTNNREMVVEACEHLLKQGFQHIAFVSLASSQSQMKERLDGYLSCVGTCGQSPIVLEMDYNDEGDSRKKEIIKFLQSHPQIDAIVFATNYLCISGLEAIRELGLKIPEQIGIVVFDEHDLFRLFTPSITSIVQPLEQLSAAIFDNLLKRINGKSSTHGPNVQVIPSKLIIRESSIKPKKLRK</sequence>